<feature type="compositionally biased region" description="Polar residues" evidence="1">
    <location>
        <begin position="30"/>
        <end position="49"/>
    </location>
</feature>
<reference evidence="3" key="1">
    <citation type="submission" date="2013-10" db="EMBL/GenBank/DDBJ databases">
        <title>Functional metagenomics reveals novel beta-galactosidases not predictable from gene sequences.</title>
        <authorList>
            <person name="Cheng J."/>
            <person name="Engel K."/>
            <person name="Romantsov T."/>
            <person name="Neufeld J.D."/>
            <person name="Rose D.R."/>
            <person name="Charles T.C."/>
        </authorList>
    </citation>
    <scope>NUCLEOTIDE SEQUENCE</scope>
</reference>
<feature type="signal peptide" evidence="2">
    <location>
        <begin position="1"/>
        <end position="24"/>
    </location>
</feature>
<accession>X2LCI4</accession>
<feature type="chain" id="PRO_5004952518" evidence="2">
    <location>
        <begin position="25"/>
        <end position="467"/>
    </location>
</feature>
<name>X2LCI4_9BACT</name>
<evidence type="ECO:0000256" key="2">
    <source>
        <dbReference type="SAM" id="SignalP"/>
    </source>
</evidence>
<evidence type="ECO:0000313" key="3">
    <source>
        <dbReference type="EMBL" id="AHN98018.1"/>
    </source>
</evidence>
<protein>
    <submittedName>
        <fullName evidence="3">Fungal specific transcription factor domain-containing protein</fullName>
    </submittedName>
</protein>
<sequence>MTAPVCPAILSLVVLALAVVPAGAGQLVQPSPTSTVQDPSETTTGSGAQPDSPPPRRPYRGLFGGSEANTAADGLGLNLSGFGGYDGNVIADQQGSVGARRPVAGSYGGGAGTLSYLVRGNRSSFGVAGTSQLRVYRASVAPAGTMQSLLMTATVPLARRVTLNIRQGVQYSPYYQLSIMPDLPSQDAPDVAAVDLVNVDQSVTAVDTWGSTTAVSAAQELGRSSTMRYEYGYRLTDFAEGPDDRHGQNAGVSFSRRMTRYATLRLGYEYQTAESRGGLNRTQVHNLDLGGGYSRPLSFSRRTTVGFSGGTTVLQSPARGSQVRILGDATVHHEMGRSWLARFVVRQDARYVEALPHPLYGYTSRGGVSGLITPRVELTIDGGYSSGRVDSGRANASYSSGTGTARVRLAVTRTLAWYTEYAYHQYAFGSGTGLAAAVAPDFQRHAVRAGLTLWIPIFTPRQGHATR</sequence>
<feature type="region of interest" description="Disordered" evidence="1">
    <location>
        <begin position="27"/>
        <end position="65"/>
    </location>
</feature>
<keyword evidence="2" id="KW-0732">Signal</keyword>
<proteinExistence type="predicted"/>
<dbReference type="AlphaFoldDB" id="X2LCI4"/>
<organism evidence="3">
    <name type="scientific">uncultured bacterium lac193</name>
    <dbReference type="NCBI Taxonomy" id="1447243"/>
    <lineage>
        <taxon>Bacteria</taxon>
        <taxon>environmental samples</taxon>
    </lineage>
</organism>
<evidence type="ECO:0000256" key="1">
    <source>
        <dbReference type="SAM" id="MobiDB-lite"/>
    </source>
</evidence>
<dbReference type="EMBL" id="KF796608">
    <property type="protein sequence ID" value="AHN98018.1"/>
    <property type="molecule type" value="Genomic_DNA"/>
</dbReference>